<dbReference type="STRING" id="1257118.L8HB00"/>
<evidence type="ECO:0000256" key="1">
    <source>
        <dbReference type="SAM" id="Phobius"/>
    </source>
</evidence>
<accession>L8HB00</accession>
<evidence type="ECO:0000313" key="4">
    <source>
        <dbReference type="EMBL" id="ELR21908.1"/>
    </source>
</evidence>
<dbReference type="Gene3D" id="1.10.287.110">
    <property type="entry name" value="DnaJ domain"/>
    <property type="match status" value="1"/>
</dbReference>
<gene>
    <name evidence="4" type="ORF">ACA1_046070</name>
</gene>
<feature type="transmembrane region" description="Helical" evidence="1">
    <location>
        <begin position="145"/>
        <end position="173"/>
    </location>
</feature>
<keyword evidence="1" id="KW-1133">Transmembrane helix</keyword>
<dbReference type="SMART" id="SM00271">
    <property type="entry name" value="DnaJ"/>
    <property type="match status" value="1"/>
</dbReference>
<keyword evidence="5" id="KW-1185">Reference proteome</keyword>
<dbReference type="Proteomes" id="UP000011083">
    <property type="component" value="Unassembled WGS sequence"/>
</dbReference>
<feature type="signal peptide" evidence="2">
    <location>
        <begin position="1"/>
        <end position="25"/>
    </location>
</feature>
<dbReference type="AlphaFoldDB" id="L8HB00"/>
<evidence type="ECO:0000256" key="2">
    <source>
        <dbReference type="SAM" id="SignalP"/>
    </source>
</evidence>
<protein>
    <submittedName>
        <fullName evidence="4">DnaJ domain containing protein</fullName>
    </submittedName>
</protein>
<dbReference type="PANTHER" id="PTHR24074">
    <property type="entry name" value="CO-CHAPERONE PROTEIN DJLA"/>
    <property type="match status" value="1"/>
</dbReference>
<keyword evidence="1" id="KW-0812">Transmembrane</keyword>
<dbReference type="VEuPathDB" id="AmoebaDB:ACA1_046070"/>
<reference evidence="4 5" key="1">
    <citation type="journal article" date="2013" name="Genome Biol.">
        <title>Genome of Acanthamoeba castellanii highlights extensive lateral gene transfer and early evolution of tyrosine kinase signaling.</title>
        <authorList>
            <person name="Clarke M."/>
            <person name="Lohan A.J."/>
            <person name="Liu B."/>
            <person name="Lagkouvardos I."/>
            <person name="Roy S."/>
            <person name="Zafar N."/>
            <person name="Bertelli C."/>
            <person name="Schilde C."/>
            <person name="Kianianmomeni A."/>
            <person name="Burglin T.R."/>
            <person name="Frech C."/>
            <person name="Turcotte B."/>
            <person name="Kopec K.O."/>
            <person name="Synnott J.M."/>
            <person name="Choo C."/>
            <person name="Paponov I."/>
            <person name="Finkler A."/>
            <person name="Soon Heng Tan C."/>
            <person name="Hutchins A.P."/>
            <person name="Weinmeier T."/>
            <person name="Rattei T."/>
            <person name="Chu J.S."/>
            <person name="Gimenez G."/>
            <person name="Irimia M."/>
            <person name="Rigden D.J."/>
            <person name="Fitzpatrick D.A."/>
            <person name="Lorenzo-Morales J."/>
            <person name="Bateman A."/>
            <person name="Chiu C.H."/>
            <person name="Tang P."/>
            <person name="Hegemann P."/>
            <person name="Fromm H."/>
            <person name="Raoult D."/>
            <person name="Greub G."/>
            <person name="Miranda-Saavedra D."/>
            <person name="Chen N."/>
            <person name="Nash P."/>
            <person name="Ginger M.L."/>
            <person name="Horn M."/>
            <person name="Schaap P."/>
            <person name="Caler L."/>
            <person name="Loftus B."/>
        </authorList>
    </citation>
    <scope>NUCLEOTIDE SEQUENCE [LARGE SCALE GENOMIC DNA]</scope>
    <source>
        <strain evidence="4 5">Neff</strain>
    </source>
</reference>
<keyword evidence="2" id="KW-0732">Signal</keyword>
<dbReference type="InterPro" id="IPR036869">
    <property type="entry name" value="J_dom_sf"/>
</dbReference>
<evidence type="ECO:0000313" key="5">
    <source>
        <dbReference type="Proteomes" id="UP000011083"/>
    </source>
</evidence>
<evidence type="ECO:0000259" key="3">
    <source>
        <dbReference type="PROSITE" id="PS50076"/>
    </source>
</evidence>
<organism evidence="4 5">
    <name type="scientific">Acanthamoeba castellanii (strain ATCC 30010 / Neff)</name>
    <dbReference type="NCBI Taxonomy" id="1257118"/>
    <lineage>
        <taxon>Eukaryota</taxon>
        <taxon>Amoebozoa</taxon>
        <taxon>Discosea</taxon>
        <taxon>Longamoebia</taxon>
        <taxon>Centramoebida</taxon>
        <taxon>Acanthamoebidae</taxon>
        <taxon>Acanthamoeba</taxon>
    </lineage>
</organism>
<dbReference type="PRINTS" id="PR00625">
    <property type="entry name" value="JDOMAIN"/>
</dbReference>
<dbReference type="CDD" id="cd06257">
    <property type="entry name" value="DnaJ"/>
    <property type="match status" value="1"/>
</dbReference>
<sequence length="204" mass="22644">MAPTRGWVLAAVVVLLCCCSAGAASSSLTEEEATTAAQAELAGKTHYEVLGVGTDATLPELKRAFRTLTLELHPDKLPKQAGPAERAAAQVRFLRVVEAFETLKDPQRRAWYNFQEQATSFGFRWHADGARPTRPTEQYTLTDNLAAAALLFVISLFITFGWYLHICIVYGIYAVLFRFKYLWKYALFGIFALLLRGSGIFGSI</sequence>
<dbReference type="KEGG" id="acan:ACA1_046070"/>
<feature type="transmembrane region" description="Helical" evidence="1">
    <location>
        <begin position="185"/>
        <end position="203"/>
    </location>
</feature>
<feature type="domain" description="J" evidence="3">
    <location>
        <begin position="45"/>
        <end position="116"/>
    </location>
</feature>
<proteinExistence type="predicted"/>
<dbReference type="Pfam" id="PF00226">
    <property type="entry name" value="DnaJ"/>
    <property type="match status" value="1"/>
</dbReference>
<keyword evidence="1" id="KW-0472">Membrane</keyword>
<dbReference type="OrthoDB" id="10250354at2759"/>
<dbReference type="InterPro" id="IPR050817">
    <property type="entry name" value="DjlA_DnaK_co-chaperone"/>
</dbReference>
<feature type="chain" id="PRO_5003990572" evidence="2">
    <location>
        <begin position="26"/>
        <end position="204"/>
    </location>
</feature>
<dbReference type="PROSITE" id="PS50076">
    <property type="entry name" value="DNAJ_2"/>
    <property type="match status" value="1"/>
</dbReference>
<dbReference type="GeneID" id="14922825"/>
<dbReference type="RefSeq" id="XP_004347740.1">
    <property type="nucleotide sequence ID" value="XM_004347690.1"/>
</dbReference>
<dbReference type="SUPFAM" id="SSF46565">
    <property type="entry name" value="Chaperone J-domain"/>
    <property type="match status" value="1"/>
</dbReference>
<name>L8HB00_ACACF</name>
<dbReference type="InterPro" id="IPR001623">
    <property type="entry name" value="DnaJ_domain"/>
</dbReference>
<dbReference type="EMBL" id="KB007894">
    <property type="protein sequence ID" value="ELR21908.1"/>
    <property type="molecule type" value="Genomic_DNA"/>
</dbReference>